<organism evidence="13">
    <name type="scientific">Culicoides sonorensis</name>
    <name type="common">Biting midge</name>
    <dbReference type="NCBI Taxonomy" id="179676"/>
    <lineage>
        <taxon>Eukaryota</taxon>
        <taxon>Metazoa</taxon>
        <taxon>Ecdysozoa</taxon>
        <taxon>Arthropoda</taxon>
        <taxon>Hexapoda</taxon>
        <taxon>Insecta</taxon>
        <taxon>Pterygota</taxon>
        <taxon>Neoptera</taxon>
        <taxon>Endopterygota</taxon>
        <taxon>Diptera</taxon>
        <taxon>Nematocera</taxon>
        <taxon>Chironomoidea</taxon>
        <taxon>Ceratopogonidae</taxon>
        <taxon>Ceratopogoninae</taxon>
        <taxon>Culicoides</taxon>
        <taxon>Monoculicoides</taxon>
    </lineage>
</organism>
<evidence type="ECO:0000259" key="11">
    <source>
        <dbReference type="Pfam" id="PF03015"/>
    </source>
</evidence>
<dbReference type="PANTHER" id="PTHR11011">
    <property type="entry name" value="MALE STERILITY PROTEIN 2-RELATED"/>
    <property type="match status" value="1"/>
</dbReference>
<comment type="function">
    <text evidence="10">Catalyzes the reduction of fatty acyl-CoA to fatty alcohols.</text>
</comment>
<dbReference type="AlphaFoldDB" id="A0A336M2M5"/>
<evidence type="ECO:0000256" key="9">
    <source>
        <dbReference type="ARBA" id="ARBA00052530"/>
    </source>
</evidence>
<keyword evidence="6 10" id="KW-1133">Transmembrane helix</keyword>
<dbReference type="EMBL" id="UFQT01000270">
    <property type="protein sequence ID" value="SSX22627.1"/>
    <property type="molecule type" value="Genomic_DNA"/>
</dbReference>
<evidence type="ECO:0000256" key="5">
    <source>
        <dbReference type="ARBA" id="ARBA00022857"/>
    </source>
</evidence>
<evidence type="ECO:0000256" key="1">
    <source>
        <dbReference type="ARBA" id="ARBA00004141"/>
    </source>
</evidence>
<evidence type="ECO:0000256" key="3">
    <source>
        <dbReference type="ARBA" id="ARBA00022516"/>
    </source>
</evidence>
<comment type="similarity">
    <text evidence="2 10">Belongs to the fatty acyl-CoA reductase family.</text>
</comment>
<protein>
    <recommendedName>
        <fullName evidence="10">Fatty acyl-CoA reductase</fullName>
        <ecNumber evidence="10">1.2.1.84</ecNumber>
    </recommendedName>
</protein>
<evidence type="ECO:0000256" key="6">
    <source>
        <dbReference type="ARBA" id="ARBA00022989"/>
    </source>
</evidence>
<dbReference type="SUPFAM" id="SSF51735">
    <property type="entry name" value="NAD(P)-binding Rossmann-fold domains"/>
    <property type="match status" value="1"/>
</dbReference>
<comment type="catalytic activity">
    <reaction evidence="9 10">
        <text>a long-chain fatty acyl-CoA + 2 NADPH + 2 H(+) = a long-chain primary fatty alcohol + 2 NADP(+) + CoA</text>
        <dbReference type="Rhea" id="RHEA:52716"/>
        <dbReference type="ChEBI" id="CHEBI:15378"/>
        <dbReference type="ChEBI" id="CHEBI:57287"/>
        <dbReference type="ChEBI" id="CHEBI:57783"/>
        <dbReference type="ChEBI" id="CHEBI:58349"/>
        <dbReference type="ChEBI" id="CHEBI:77396"/>
        <dbReference type="ChEBI" id="CHEBI:83139"/>
        <dbReference type="EC" id="1.2.1.84"/>
    </reaction>
</comment>
<evidence type="ECO:0000256" key="7">
    <source>
        <dbReference type="ARBA" id="ARBA00023098"/>
    </source>
</evidence>
<dbReference type="InterPro" id="IPR033640">
    <property type="entry name" value="FAR_C"/>
</dbReference>
<dbReference type="PANTHER" id="PTHR11011:SF116">
    <property type="entry name" value="FATTY ACYL-COA REDUCTASE CG5065-RELATED"/>
    <property type="match status" value="1"/>
</dbReference>
<evidence type="ECO:0000256" key="8">
    <source>
        <dbReference type="ARBA" id="ARBA00023136"/>
    </source>
</evidence>
<feature type="transmembrane region" description="Helical" evidence="10">
    <location>
        <begin position="350"/>
        <end position="375"/>
    </location>
</feature>
<proteinExistence type="inferred from homology"/>
<feature type="domain" description="Fatty acyl-CoA reductase C-terminal" evidence="11">
    <location>
        <begin position="361"/>
        <end position="452"/>
    </location>
</feature>
<evidence type="ECO:0000256" key="2">
    <source>
        <dbReference type="ARBA" id="ARBA00005928"/>
    </source>
</evidence>
<dbReference type="Pfam" id="PF03015">
    <property type="entry name" value="Sterile"/>
    <property type="match status" value="1"/>
</dbReference>
<accession>A0A336M2M5</accession>
<dbReference type="InterPro" id="IPR026055">
    <property type="entry name" value="FAR"/>
</dbReference>
<dbReference type="EC" id="1.2.1.84" evidence="10"/>
<dbReference type="CDD" id="cd05236">
    <property type="entry name" value="FAR-N_SDR_e"/>
    <property type="match status" value="1"/>
</dbReference>
<evidence type="ECO:0000259" key="12">
    <source>
        <dbReference type="Pfam" id="PF07993"/>
    </source>
</evidence>
<dbReference type="VEuPathDB" id="VectorBase:CSON007191"/>
<evidence type="ECO:0000256" key="10">
    <source>
        <dbReference type="RuleBase" id="RU363097"/>
    </source>
</evidence>
<feature type="domain" description="Thioester reductase (TE)" evidence="12">
    <location>
        <begin position="18"/>
        <end position="289"/>
    </location>
</feature>
<dbReference type="FunFam" id="3.40.50.720:FF:000143">
    <property type="entry name" value="Fatty acyl-CoA reductase"/>
    <property type="match status" value="1"/>
</dbReference>
<gene>
    <name evidence="13" type="primary">CSON007191</name>
</gene>
<evidence type="ECO:0000313" key="13">
    <source>
        <dbReference type="EMBL" id="SSX22627.1"/>
    </source>
</evidence>
<reference evidence="13" key="1">
    <citation type="submission" date="2018-07" db="EMBL/GenBank/DDBJ databases">
        <authorList>
            <person name="Quirk P.G."/>
            <person name="Krulwich T.A."/>
        </authorList>
    </citation>
    <scope>NUCLEOTIDE SEQUENCE</scope>
</reference>
<dbReference type="Pfam" id="PF07993">
    <property type="entry name" value="NAD_binding_4"/>
    <property type="match status" value="1"/>
</dbReference>
<evidence type="ECO:0000256" key="4">
    <source>
        <dbReference type="ARBA" id="ARBA00022692"/>
    </source>
</evidence>
<keyword evidence="3 10" id="KW-0444">Lipid biosynthesis</keyword>
<dbReference type="GO" id="GO:0005777">
    <property type="term" value="C:peroxisome"/>
    <property type="evidence" value="ECO:0007669"/>
    <property type="project" value="TreeGrafter"/>
</dbReference>
<dbReference type="GO" id="GO:0016020">
    <property type="term" value="C:membrane"/>
    <property type="evidence" value="ECO:0007669"/>
    <property type="project" value="UniProtKB-SubCell"/>
</dbReference>
<name>A0A336M2M5_CULSO</name>
<keyword evidence="8 10" id="KW-0472">Membrane</keyword>
<dbReference type="GO" id="GO:0080019">
    <property type="term" value="F:alcohol-forming very long-chain fatty acyl-CoA reductase activity"/>
    <property type="evidence" value="ECO:0007669"/>
    <property type="project" value="InterPro"/>
</dbReference>
<dbReference type="GO" id="GO:0035336">
    <property type="term" value="P:long-chain fatty-acyl-CoA metabolic process"/>
    <property type="evidence" value="ECO:0007669"/>
    <property type="project" value="TreeGrafter"/>
</dbReference>
<feature type="transmembrane region" description="Helical" evidence="10">
    <location>
        <begin position="466"/>
        <end position="486"/>
    </location>
</feature>
<dbReference type="Gene3D" id="3.40.50.720">
    <property type="entry name" value="NAD(P)-binding Rossmann-like Domain"/>
    <property type="match status" value="1"/>
</dbReference>
<sequence>MNSLIDIKTFMKDKTILISGATGFIGKVLVEKLLRDCSDLKCIYILLRSKTNESSDINSRFTEYKENMIFDFVKKEKPHVMEKLFAIRGDLMEKGLGMNTVDYQLLCERVNIVYHCAASVRFNDPLKCAIQLNSLGTKQMLDLAEQAKDLKAFVHVSTAFSNVQERLIKEAIYEPLFDYKSVIQACLDNDDTFLEKAEQKILKLLPNTYVYSKNVGEKLVDEVKDHLPVVIVRPSVVCPSFRDPYPGWVDSINGPASVLIGASTGLLRCVHGKGNLIPDLLPVDYASNATIAASVQRAEEKQKFQVINLTTSSEIPINWNEFLEIGRGLYEKYPSKRAFWYPGGRMYRSYWMFVLAFTVIQFIPAVILDFMLALIRQPRWLVRTQKKIWNNMKFFDYFLQHQWKWENKNLLDLYNRMSLQDRYTFNFDAKKIDYTTYIGNWIFGYRKFILKQSDESLPLAKRKYKMLYYIDFASKLLLIGLLDFLLRKLPIWEMFGLSNF</sequence>
<dbReference type="OMA" id="SERIFYN"/>
<keyword evidence="7 10" id="KW-0443">Lipid metabolism</keyword>
<comment type="subcellular location">
    <subcellularLocation>
        <location evidence="1">Membrane</location>
        <topology evidence="1">Multi-pass membrane protein</topology>
    </subcellularLocation>
</comment>
<keyword evidence="10" id="KW-0560">Oxidoreductase</keyword>
<keyword evidence="5 10" id="KW-0521">NADP</keyword>
<dbReference type="InterPro" id="IPR036291">
    <property type="entry name" value="NAD(P)-bd_dom_sf"/>
</dbReference>
<keyword evidence="4 10" id="KW-0812">Transmembrane</keyword>
<dbReference type="GO" id="GO:0102965">
    <property type="term" value="F:alcohol-forming long-chain fatty acyl-CoA reductase activity"/>
    <property type="evidence" value="ECO:0007669"/>
    <property type="project" value="UniProtKB-EC"/>
</dbReference>
<dbReference type="InterPro" id="IPR013120">
    <property type="entry name" value="FAR_NAD-bd"/>
</dbReference>
<dbReference type="CDD" id="cd09071">
    <property type="entry name" value="FAR_C"/>
    <property type="match status" value="1"/>
</dbReference>